<dbReference type="EMBL" id="CAWYQH010000152">
    <property type="protein sequence ID" value="CAK8695369.1"/>
    <property type="molecule type" value="Genomic_DNA"/>
</dbReference>
<proteinExistence type="predicted"/>
<accession>A0ABP0GXH4</accession>
<sequence>MDWNTVCFQVVEKGSPLVDYAFMGTPLAVLGEYWLGENFRRLNSAEIAIIVNSYGSDFEFRNEVYRIVEANNGVFYYQSPTRFLACGQCANLFLIVCAHGQAHFQCKRSVDRGMTYLEMVSRL</sequence>
<comment type="caution">
    <text evidence="1">The sequence shown here is derived from an EMBL/GenBank/DDBJ whole genome shotgun (WGS) entry which is preliminary data.</text>
</comment>
<organism evidence="1 2">
    <name type="scientific">Clavelina lepadiformis</name>
    <name type="common">Light-bulb sea squirt</name>
    <name type="synonym">Ascidia lepadiformis</name>
    <dbReference type="NCBI Taxonomy" id="159417"/>
    <lineage>
        <taxon>Eukaryota</taxon>
        <taxon>Metazoa</taxon>
        <taxon>Chordata</taxon>
        <taxon>Tunicata</taxon>
        <taxon>Ascidiacea</taxon>
        <taxon>Aplousobranchia</taxon>
        <taxon>Clavelinidae</taxon>
        <taxon>Clavelina</taxon>
    </lineage>
</organism>
<reference evidence="1 2" key="1">
    <citation type="submission" date="2024-02" db="EMBL/GenBank/DDBJ databases">
        <authorList>
            <person name="Daric V."/>
            <person name="Darras S."/>
        </authorList>
    </citation>
    <scope>NUCLEOTIDE SEQUENCE [LARGE SCALE GENOMIC DNA]</scope>
</reference>
<protein>
    <recommendedName>
        <fullName evidence="3">Profilin</fullName>
    </recommendedName>
</protein>
<gene>
    <name evidence="1" type="ORF">CVLEPA_LOCUS28654</name>
</gene>
<evidence type="ECO:0000313" key="1">
    <source>
        <dbReference type="EMBL" id="CAK8695369.1"/>
    </source>
</evidence>
<evidence type="ECO:0000313" key="2">
    <source>
        <dbReference type="Proteomes" id="UP001642483"/>
    </source>
</evidence>
<dbReference type="Proteomes" id="UP001642483">
    <property type="component" value="Unassembled WGS sequence"/>
</dbReference>
<keyword evidence="2" id="KW-1185">Reference proteome</keyword>
<name>A0ABP0GXH4_CLALP</name>
<evidence type="ECO:0008006" key="3">
    <source>
        <dbReference type="Google" id="ProtNLM"/>
    </source>
</evidence>